<evidence type="ECO:0000313" key="2">
    <source>
        <dbReference type="EMBL" id="KAK3172146.1"/>
    </source>
</evidence>
<evidence type="ECO:0000313" key="3">
    <source>
        <dbReference type="EMBL" id="KAK3172173.1"/>
    </source>
</evidence>
<protein>
    <submittedName>
        <fullName evidence="2">Uncharacterized protein</fullName>
    </submittedName>
</protein>
<gene>
    <name evidence="2" type="ORF">Dsin_032962</name>
    <name evidence="4" type="ORF">Dsin_032994</name>
    <name evidence="3" type="ORF">Dsin_033031</name>
</gene>
<dbReference type="EMBL" id="JANJYJ010000575">
    <property type="protein sequence ID" value="KAK3173914.1"/>
    <property type="molecule type" value="Genomic_DNA"/>
</dbReference>
<feature type="region of interest" description="Disordered" evidence="1">
    <location>
        <begin position="1"/>
        <end position="111"/>
    </location>
</feature>
<dbReference type="EMBL" id="JANJYJ010000797">
    <property type="protein sequence ID" value="KAK3172146.1"/>
    <property type="molecule type" value="Genomic_DNA"/>
</dbReference>
<dbReference type="EMBL" id="JANJYJ010000750">
    <property type="protein sequence ID" value="KAK3172173.1"/>
    <property type="molecule type" value="Genomic_DNA"/>
</dbReference>
<comment type="caution">
    <text evidence="2">The sequence shown here is derived from an EMBL/GenBank/DDBJ whole genome shotgun (WGS) entry which is preliminary data.</text>
</comment>
<feature type="compositionally biased region" description="Low complexity" evidence="1">
    <location>
        <begin position="74"/>
        <end position="89"/>
    </location>
</feature>
<dbReference type="AlphaFoldDB" id="A0AAD9Z714"/>
<dbReference type="Proteomes" id="UP001281410">
    <property type="component" value="Unassembled WGS sequence"/>
</dbReference>
<keyword evidence="5" id="KW-1185">Reference proteome</keyword>
<name>A0AAD9Z714_9ROSI</name>
<organism evidence="2 5">
    <name type="scientific">Dipteronia sinensis</name>
    <dbReference type="NCBI Taxonomy" id="43782"/>
    <lineage>
        <taxon>Eukaryota</taxon>
        <taxon>Viridiplantae</taxon>
        <taxon>Streptophyta</taxon>
        <taxon>Embryophyta</taxon>
        <taxon>Tracheophyta</taxon>
        <taxon>Spermatophyta</taxon>
        <taxon>Magnoliopsida</taxon>
        <taxon>eudicotyledons</taxon>
        <taxon>Gunneridae</taxon>
        <taxon>Pentapetalae</taxon>
        <taxon>rosids</taxon>
        <taxon>malvids</taxon>
        <taxon>Sapindales</taxon>
        <taxon>Sapindaceae</taxon>
        <taxon>Hippocastanoideae</taxon>
        <taxon>Acereae</taxon>
        <taxon>Dipteronia</taxon>
    </lineage>
</organism>
<evidence type="ECO:0000313" key="5">
    <source>
        <dbReference type="Proteomes" id="UP001281410"/>
    </source>
</evidence>
<dbReference type="PANTHER" id="PTHR33220">
    <property type="entry name" value="BNAA09G04420D PROTEIN"/>
    <property type="match status" value="1"/>
</dbReference>
<reference evidence="2" key="1">
    <citation type="journal article" date="2023" name="Plant J.">
        <title>Genome sequences and population genomics provide insights into the demographic history, inbreeding, and mutation load of two 'living fossil' tree species of Dipteronia.</title>
        <authorList>
            <person name="Feng Y."/>
            <person name="Comes H.P."/>
            <person name="Chen J."/>
            <person name="Zhu S."/>
            <person name="Lu R."/>
            <person name="Zhang X."/>
            <person name="Li P."/>
            <person name="Qiu J."/>
            <person name="Olsen K.M."/>
            <person name="Qiu Y."/>
        </authorList>
    </citation>
    <scope>NUCLEOTIDE SEQUENCE</scope>
    <source>
        <strain evidence="2">NBL</strain>
    </source>
</reference>
<evidence type="ECO:0000256" key="1">
    <source>
        <dbReference type="SAM" id="MobiDB-lite"/>
    </source>
</evidence>
<dbReference type="PANTHER" id="PTHR33220:SF5">
    <property type="entry name" value="RRNA INTRON-ENCODED HOMING ENDONUCLEASE"/>
    <property type="match status" value="1"/>
</dbReference>
<accession>A0AAD9Z714</accession>
<evidence type="ECO:0000313" key="4">
    <source>
        <dbReference type="EMBL" id="KAK3173914.1"/>
    </source>
</evidence>
<proteinExistence type="predicted"/>
<sequence>MNRKPGYGAQLRANLEPTKGVGRLRQQDGGHGSRNPLRSKGSRQNGSVTSGKGLALRAGHGGPSPEPVGCRWTARAASAARAGRRVPAGGRTGNGSSGGLPRASNSRLRTGSQMPRHLISDAHEWINEIPTVPVYYPAKPQPRERAWQNQRGKKTLLSLTLVRLCEMT</sequence>